<reference evidence="13" key="1">
    <citation type="journal article" date="2023" name="Commun. Biol.">
        <title>Genome analysis of Parmales, the sister group of diatoms, reveals the evolutionary specialization of diatoms from phago-mixotrophs to photoautotrophs.</title>
        <authorList>
            <person name="Ban H."/>
            <person name="Sato S."/>
            <person name="Yoshikawa S."/>
            <person name="Yamada K."/>
            <person name="Nakamura Y."/>
            <person name="Ichinomiya M."/>
            <person name="Sato N."/>
            <person name="Blanc-Mathieu R."/>
            <person name="Endo H."/>
            <person name="Kuwata A."/>
            <person name="Ogata H."/>
        </authorList>
    </citation>
    <scope>NUCLEOTIDE SEQUENCE [LARGE SCALE GENOMIC DNA]</scope>
    <source>
        <strain evidence="13">NIES 3699</strain>
    </source>
</reference>
<dbReference type="AlphaFoldDB" id="A0A9W6ZAY5"/>
<feature type="region of interest" description="Disordered" evidence="11">
    <location>
        <begin position="35"/>
        <end position="89"/>
    </location>
</feature>
<keyword evidence="4" id="KW-1000">Mitochondrion outer membrane</keyword>
<comment type="similarity">
    <text evidence="9">Belongs to the Tom70 family.</text>
</comment>
<evidence type="ECO:0000256" key="1">
    <source>
        <dbReference type="ARBA" id="ARBA00004572"/>
    </source>
</evidence>
<evidence type="ECO:0008006" key="14">
    <source>
        <dbReference type="Google" id="ProtNLM"/>
    </source>
</evidence>
<dbReference type="GO" id="GO:0045039">
    <property type="term" value="P:protein insertion into mitochondrial inner membrane"/>
    <property type="evidence" value="ECO:0007669"/>
    <property type="project" value="TreeGrafter"/>
</dbReference>
<keyword evidence="8" id="KW-0472">Membrane</keyword>
<evidence type="ECO:0000313" key="13">
    <source>
        <dbReference type="Proteomes" id="UP001165160"/>
    </source>
</evidence>
<evidence type="ECO:0000256" key="8">
    <source>
        <dbReference type="ARBA" id="ARBA00023136"/>
    </source>
</evidence>
<sequence>MSTLSKMTSNQKALAAVTVVGAVAVAVALLLRTGKSSDLDDLPPPPAPTPPPTSSTPLPASTASAPKAVPPQTASEPVKPEVKKSEPNVELTKKLEEHDKKGKKLYKEQKYTEAAAAFTVAIEACGTHPKYQKQLVILLNNRSAMYEKAGLIDLALEDCGTVLELDAKHSKARNKRARIFEGQGKWKEALTEYCAVQLDFMHSNKEKLIRGIPLDPPVDQGKMEDICDKCVPEAMSEAEARREKYLQDLKKTGGHLKLPTKHTVGMLLESFTSCEGWRADAADDKTVGELSVELAADLEPADKCDLLFRRGRRSAFDTNYDEAYADFRQAMKLLDEKPDTKEEMRYYCNLLEWNGVCKHLSYDMSGATTSYELALEACEDANGAKKCELMVRCAGIKMDEGEIPAAEKWFEKALAVDPNFPDALLHRSNLYMLQRNLEKATADIEKCLQLKPDFLSAQLRQATLFMHSNDAEKALKCLDVADRLSPKSSDIQIYRGELFFTMGNVDKALECFEKAMDFDKSNPNAYVNAALAIMNKQPAMGQPPDIPRAMELLEKGLEIDPQFQGAYIHLGQLKLTMAKELSDCVEVIDLYTQGLNQCRTKDEMADLVKMQIMAESQHEAAKLLKMKTLS</sequence>
<evidence type="ECO:0000256" key="11">
    <source>
        <dbReference type="SAM" id="MobiDB-lite"/>
    </source>
</evidence>
<dbReference type="EMBL" id="BRXX01000578">
    <property type="protein sequence ID" value="GMH47798.1"/>
    <property type="molecule type" value="Genomic_DNA"/>
</dbReference>
<comment type="caution">
    <text evidence="12">The sequence shown here is derived from an EMBL/GenBank/DDBJ whole genome shotgun (WGS) entry which is preliminary data.</text>
</comment>
<feature type="compositionally biased region" description="Low complexity" evidence="11">
    <location>
        <begin position="55"/>
        <end position="66"/>
    </location>
</feature>
<feature type="compositionally biased region" description="Pro residues" evidence="11">
    <location>
        <begin position="42"/>
        <end position="54"/>
    </location>
</feature>
<keyword evidence="6" id="KW-1133">Transmembrane helix</keyword>
<keyword evidence="7" id="KW-0496">Mitochondrion</keyword>
<keyword evidence="13" id="KW-1185">Reference proteome</keyword>
<dbReference type="InterPro" id="IPR019734">
    <property type="entry name" value="TPR_rpt"/>
</dbReference>
<dbReference type="GO" id="GO:0030943">
    <property type="term" value="F:mitochondrion targeting sequence binding"/>
    <property type="evidence" value="ECO:0007669"/>
    <property type="project" value="TreeGrafter"/>
</dbReference>
<dbReference type="GO" id="GO:0008320">
    <property type="term" value="F:protein transmembrane transporter activity"/>
    <property type="evidence" value="ECO:0007669"/>
    <property type="project" value="TreeGrafter"/>
</dbReference>
<dbReference type="PANTHER" id="PTHR46208">
    <property type="entry name" value="MITOCHONDRIAL IMPORT RECEPTOR SUBUNIT TOM70"/>
    <property type="match status" value="1"/>
</dbReference>
<evidence type="ECO:0000256" key="3">
    <source>
        <dbReference type="ARBA" id="ARBA00022737"/>
    </source>
</evidence>
<evidence type="ECO:0000256" key="7">
    <source>
        <dbReference type="ARBA" id="ARBA00023128"/>
    </source>
</evidence>
<evidence type="ECO:0000256" key="4">
    <source>
        <dbReference type="ARBA" id="ARBA00022787"/>
    </source>
</evidence>
<protein>
    <recommendedName>
        <fullName evidence="14">Mitochondrial import receptor subunit TOM70</fullName>
    </recommendedName>
</protein>
<dbReference type="GO" id="GO:0005741">
    <property type="term" value="C:mitochondrial outer membrane"/>
    <property type="evidence" value="ECO:0007669"/>
    <property type="project" value="UniProtKB-SubCell"/>
</dbReference>
<evidence type="ECO:0000256" key="5">
    <source>
        <dbReference type="ARBA" id="ARBA00022803"/>
    </source>
</evidence>
<feature type="repeat" description="TPR" evidence="10">
    <location>
        <begin position="489"/>
        <end position="522"/>
    </location>
</feature>
<organism evidence="12 13">
    <name type="scientific">Triparma verrucosa</name>
    <dbReference type="NCBI Taxonomy" id="1606542"/>
    <lineage>
        <taxon>Eukaryota</taxon>
        <taxon>Sar</taxon>
        <taxon>Stramenopiles</taxon>
        <taxon>Ochrophyta</taxon>
        <taxon>Bolidophyceae</taxon>
        <taxon>Parmales</taxon>
        <taxon>Triparmaceae</taxon>
        <taxon>Triparma</taxon>
    </lineage>
</organism>
<dbReference type="GO" id="GO:0030150">
    <property type="term" value="P:protein import into mitochondrial matrix"/>
    <property type="evidence" value="ECO:0007669"/>
    <property type="project" value="TreeGrafter"/>
</dbReference>
<dbReference type="Proteomes" id="UP001165160">
    <property type="component" value="Unassembled WGS sequence"/>
</dbReference>
<evidence type="ECO:0000256" key="2">
    <source>
        <dbReference type="ARBA" id="ARBA00022692"/>
    </source>
</evidence>
<dbReference type="SMART" id="SM00028">
    <property type="entry name" value="TPR"/>
    <property type="match status" value="7"/>
</dbReference>
<feature type="repeat" description="TPR" evidence="10">
    <location>
        <begin position="421"/>
        <end position="454"/>
    </location>
</feature>
<keyword evidence="2" id="KW-0812">Transmembrane</keyword>
<evidence type="ECO:0000256" key="9">
    <source>
        <dbReference type="ARBA" id="ARBA00038030"/>
    </source>
</evidence>
<dbReference type="PANTHER" id="PTHR46208:SF1">
    <property type="entry name" value="MITOCHONDRIAL IMPORT RECEPTOR SUBUNIT TOM70"/>
    <property type="match status" value="1"/>
</dbReference>
<evidence type="ECO:0000256" key="6">
    <source>
        <dbReference type="ARBA" id="ARBA00022989"/>
    </source>
</evidence>
<feature type="compositionally biased region" description="Basic and acidic residues" evidence="11">
    <location>
        <begin position="78"/>
        <end position="89"/>
    </location>
</feature>
<dbReference type="Gene3D" id="1.25.40.10">
    <property type="entry name" value="Tetratricopeptide repeat domain"/>
    <property type="match status" value="2"/>
</dbReference>
<gene>
    <name evidence="12" type="ORF">TrVE_jg8950</name>
</gene>
<accession>A0A9W6ZAY5</accession>
<dbReference type="InterPro" id="IPR011990">
    <property type="entry name" value="TPR-like_helical_dom_sf"/>
</dbReference>
<keyword evidence="3" id="KW-0677">Repeat</keyword>
<dbReference type="SUPFAM" id="SSF48452">
    <property type="entry name" value="TPR-like"/>
    <property type="match status" value="2"/>
</dbReference>
<comment type="subcellular location">
    <subcellularLocation>
        <location evidence="1">Mitochondrion outer membrane</location>
        <topology evidence="1">Single-pass membrane protein</topology>
    </subcellularLocation>
</comment>
<proteinExistence type="inferred from homology"/>
<keyword evidence="5 10" id="KW-0802">TPR repeat</keyword>
<evidence type="ECO:0000256" key="10">
    <source>
        <dbReference type="PROSITE-ProRule" id="PRU00339"/>
    </source>
</evidence>
<name>A0A9W6ZAY5_9STRA</name>
<evidence type="ECO:0000313" key="12">
    <source>
        <dbReference type="EMBL" id="GMH47798.1"/>
    </source>
</evidence>
<dbReference type="Pfam" id="PF13181">
    <property type="entry name" value="TPR_8"/>
    <property type="match status" value="2"/>
</dbReference>
<dbReference type="PROSITE" id="PS50005">
    <property type="entry name" value="TPR"/>
    <property type="match status" value="2"/>
</dbReference>